<dbReference type="Proteomes" id="UP000198802">
    <property type="component" value="Unassembled WGS sequence"/>
</dbReference>
<evidence type="ECO:0000256" key="2">
    <source>
        <dbReference type="ARBA" id="ARBA00004805"/>
    </source>
</evidence>
<evidence type="ECO:0000256" key="15">
    <source>
        <dbReference type="ARBA" id="ARBA00033137"/>
    </source>
</evidence>
<comment type="cofactor">
    <cofactor evidence="17">
        <name>Mg(2+)</name>
        <dbReference type="ChEBI" id="CHEBI:18420"/>
    </cofactor>
    <text evidence="17">Contains a di-nuclear catalytic Mg(2+) center.</text>
</comment>
<feature type="active site" description="Proton acceptor" evidence="17">
    <location>
        <position position="91"/>
    </location>
</feature>
<keyword evidence="17" id="KW-1208">Phospholipid metabolism</keyword>
<feature type="binding site" evidence="17">
    <location>
        <position position="87"/>
    </location>
    <ligand>
        <name>Mg(2+)</name>
        <dbReference type="ChEBI" id="CHEBI:18420"/>
        <label>1</label>
    </ligand>
</feature>
<dbReference type="InterPro" id="IPR043130">
    <property type="entry name" value="CDP-OH_PTrfase_TM_dom"/>
</dbReference>
<evidence type="ECO:0000256" key="14">
    <source>
        <dbReference type="ARBA" id="ARBA00024082"/>
    </source>
</evidence>
<dbReference type="GO" id="GO:0016780">
    <property type="term" value="F:phosphotransferase activity, for other substituted phosphate groups"/>
    <property type="evidence" value="ECO:0007669"/>
    <property type="project" value="UniProtKB-UniRule"/>
</dbReference>
<feature type="region of interest" description="Disordered" evidence="19">
    <location>
        <begin position="207"/>
        <end position="273"/>
    </location>
</feature>
<evidence type="ECO:0000256" key="13">
    <source>
        <dbReference type="ARBA" id="ARBA00023935"/>
    </source>
</evidence>
<feature type="binding site" evidence="17">
    <location>
        <position position="91"/>
    </location>
    <ligand>
        <name>Mg(2+)</name>
        <dbReference type="ChEBI" id="CHEBI:18420"/>
        <label>2</label>
    </ligand>
</feature>
<feature type="binding site" evidence="17">
    <location>
        <position position="74"/>
    </location>
    <ligand>
        <name>a CDP-1,2-diacyl-sn-glycerol</name>
        <dbReference type="ChEBI" id="CHEBI:58332"/>
    </ligand>
</feature>
<dbReference type="GO" id="GO:0008654">
    <property type="term" value="P:phospholipid biosynthetic process"/>
    <property type="evidence" value="ECO:0007669"/>
    <property type="project" value="UniProtKB-UniRule"/>
</dbReference>
<dbReference type="GO" id="GO:0005886">
    <property type="term" value="C:plasma membrane"/>
    <property type="evidence" value="ECO:0007669"/>
    <property type="project" value="UniProtKB-SubCell"/>
</dbReference>
<feature type="binding site" evidence="17">
    <location>
        <position position="80"/>
    </location>
    <ligand>
        <name>a CDP-1,2-diacyl-sn-glycerol</name>
        <dbReference type="ChEBI" id="CHEBI:58332"/>
    </ligand>
</feature>
<comment type="pathway">
    <text evidence="3">Lipid metabolism.</text>
</comment>
<keyword evidence="12 17" id="KW-0472">Membrane</keyword>
<feature type="binding site" evidence="17">
    <location>
        <position position="87"/>
    </location>
    <ligand>
        <name>Mg(2+)</name>
        <dbReference type="ChEBI" id="CHEBI:18420"/>
        <label>2</label>
    </ligand>
</feature>
<feature type="binding site" evidence="17">
    <location>
        <position position="66"/>
    </location>
    <ligand>
        <name>Mg(2+)</name>
        <dbReference type="ChEBI" id="CHEBI:18420"/>
        <label>2</label>
    </ligand>
</feature>
<dbReference type="Pfam" id="PF01066">
    <property type="entry name" value="CDP-OH_P_transf"/>
    <property type="match status" value="1"/>
</dbReference>
<dbReference type="InterPro" id="IPR000462">
    <property type="entry name" value="CDP-OH_P_trans"/>
</dbReference>
<feature type="compositionally biased region" description="Gly residues" evidence="19">
    <location>
        <begin position="246"/>
        <end position="261"/>
    </location>
</feature>
<evidence type="ECO:0000313" key="20">
    <source>
        <dbReference type="EMBL" id="CUU55790.1"/>
    </source>
</evidence>
<comment type="catalytic activity">
    <reaction evidence="13 17">
        <text>1,2-di-(9Z-octadecenoyl)-sn-glycero-3-cytidine-5'-diphosphate + 1D-myo-inositol 3-phosphate = 1,2-di-(9Z-octadecenoyl)-sn-glycero-3-phospho-(1D-myo-inositol-3-phosphate) + CMP + H(+)</text>
        <dbReference type="Rhea" id="RHEA:61216"/>
        <dbReference type="ChEBI" id="CHEBI:15378"/>
        <dbReference type="ChEBI" id="CHEBI:58401"/>
        <dbReference type="ChEBI" id="CHEBI:60377"/>
        <dbReference type="ChEBI" id="CHEBI:85356"/>
        <dbReference type="ChEBI" id="CHEBI:144472"/>
    </reaction>
</comment>
<dbReference type="PROSITE" id="PS00379">
    <property type="entry name" value="CDP_ALCOHOL_P_TRANSF"/>
    <property type="match status" value="1"/>
</dbReference>
<dbReference type="EC" id="2.7.8.-" evidence="17"/>
<name>A0A0S4QKG4_9ACTN</name>
<dbReference type="HAMAP" id="MF_02241">
    <property type="entry name" value="PIP_synthase"/>
    <property type="match status" value="1"/>
</dbReference>
<evidence type="ECO:0000256" key="12">
    <source>
        <dbReference type="ARBA" id="ARBA00023136"/>
    </source>
</evidence>
<dbReference type="Gene3D" id="1.20.120.1760">
    <property type="match status" value="1"/>
</dbReference>
<dbReference type="UniPathway" id="UPA00220"/>
<feature type="transmembrane region" description="Helical" evidence="17">
    <location>
        <begin position="53"/>
        <end position="72"/>
    </location>
</feature>
<feature type="compositionally biased region" description="Low complexity" evidence="19">
    <location>
        <begin position="230"/>
        <end position="245"/>
    </location>
</feature>
<evidence type="ECO:0000313" key="21">
    <source>
        <dbReference type="Proteomes" id="UP000198802"/>
    </source>
</evidence>
<feature type="binding site" evidence="17">
    <location>
        <position position="66"/>
    </location>
    <ligand>
        <name>Mg(2+)</name>
        <dbReference type="ChEBI" id="CHEBI:18420"/>
        <label>1</label>
    </ligand>
</feature>
<evidence type="ECO:0000256" key="1">
    <source>
        <dbReference type="ARBA" id="ARBA00004651"/>
    </source>
</evidence>
<evidence type="ECO:0000256" key="9">
    <source>
        <dbReference type="ARBA" id="ARBA00022723"/>
    </source>
</evidence>
<comment type="pathway">
    <text evidence="2 17">Phospholipid metabolism; phosphatidylinositol phosphate biosynthesis.</text>
</comment>
<evidence type="ECO:0000256" key="19">
    <source>
        <dbReference type="SAM" id="MobiDB-lite"/>
    </source>
</evidence>
<comment type="subunit">
    <text evidence="5 17">Homodimer.</text>
</comment>
<dbReference type="EMBL" id="FAOZ01000006">
    <property type="protein sequence ID" value="CUU55790.1"/>
    <property type="molecule type" value="Genomic_DNA"/>
</dbReference>
<evidence type="ECO:0000256" key="18">
    <source>
        <dbReference type="RuleBase" id="RU003750"/>
    </source>
</evidence>
<keyword evidence="17" id="KW-0594">Phospholipid biosynthesis</keyword>
<feature type="transmembrane region" description="Helical" evidence="17">
    <location>
        <begin position="153"/>
        <end position="171"/>
    </location>
</feature>
<keyword evidence="11 17" id="KW-1133">Transmembrane helix</keyword>
<comment type="subcellular location">
    <subcellularLocation>
        <location evidence="1 17">Cell membrane</location>
        <topology evidence="1 17">Multi-pass membrane protein</topology>
    </subcellularLocation>
</comment>
<reference evidence="21" key="1">
    <citation type="submission" date="2015-11" db="EMBL/GenBank/DDBJ databases">
        <authorList>
            <person name="Varghese N."/>
        </authorList>
    </citation>
    <scope>NUCLEOTIDE SEQUENCE [LARGE SCALE GENOMIC DNA]</scope>
    <source>
        <strain evidence="21">DSM 45899</strain>
    </source>
</reference>
<evidence type="ECO:0000256" key="8">
    <source>
        <dbReference type="ARBA" id="ARBA00022692"/>
    </source>
</evidence>
<sequence>MLASNARPQIQKVLDPLSQWAARSSVSPDLVTVIGTIGVAGGALGFFTLGHFFVGTLVITLFVFSDLVDGVIARARGISSKWGAFLDSTSDRVGDGAIFGSLVIWYAGDGDSLPLAGAALLCLVAGSVTSYVKARAESLGFTCNVGFAERGERLLILLVAAGLYGLGVPYLLPVALWFLVGATVLTVAQRVVHVYRQFVRSGRPTLVPPAGESNAAGEATEADQTGAGPSVASSVVSQTGAPDLAGGAGGAGVAGSGGGPRGVPPVPQVAPGR</sequence>
<feature type="binding site" evidence="17">
    <location>
        <begin position="29"/>
        <end position="32"/>
    </location>
    <ligand>
        <name>a CDP-1,2-diacyl-sn-glycerol</name>
        <dbReference type="ChEBI" id="CHEBI:58332"/>
    </ligand>
</feature>
<comment type="function">
    <text evidence="17">Catalyzes the conjugation of the 1'-hydroxyl group of D-myo-inositol-3-phosphate (also named L-myo-inositol-1-phosphate) with a lipid tail of cytidine diphosphate diacylglycerol (CDP-DAG), forming phosphatidylinositol phosphate (PIP) and CMP. PIP is a precursor of phosphatidylinositol (PI) which is an essential lipid required for cell wall formation.</text>
</comment>
<feature type="binding site" evidence="17">
    <location>
        <position position="70"/>
    </location>
    <ligand>
        <name>a CDP-1,2-diacyl-sn-glycerol</name>
        <dbReference type="ChEBI" id="CHEBI:58332"/>
    </ligand>
</feature>
<evidence type="ECO:0000256" key="4">
    <source>
        <dbReference type="ARBA" id="ARBA00010441"/>
    </source>
</evidence>
<keyword evidence="9 17" id="KW-0479">Metal-binding</keyword>
<dbReference type="AlphaFoldDB" id="A0A0S4QKG4"/>
<comment type="caution">
    <text evidence="17">Lacks conserved residue(s) required for the propagation of feature annotation.</text>
</comment>
<evidence type="ECO:0000256" key="11">
    <source>
        <dbReference type="ARBA" id="ARBA00022989"/>
    </source>
</evidence>
<evidence type="ECO:0000256" key="16">
    <source>
        <dbReference type="ARBA" id="ARBA00048865"/>
    </source>
</evidence>
<feature type="compositionally biased region" description="Pro residues" evidence="19">
    <location>
        <begin position="262"/>
        <end position="273"/>
    </location>
</feature>
<proteinExistence type="inferred from homology"/>
<comment type="similarity">
    <text evidence="4 17 18">Belongs to the CDP-alcohol phosphatidyltransferase class-I family.</text>
</comment>
<protein>
    <recommendedName>
        <fullName evidence="14 17">Phosphatidylinositol phosphate synthase</fullName>
        <shortName evidence="17">PIP synthase</shortName>
        <ecNumber evidence="17">2.7.8.-</ecNumber>
    </recommendedName>
    <alternativeName>
        <fullName evidence="15 17">CDP-diacylglycerol--D-myo-inositol-3-phosphate 3-phosphatidyltransferase</fullName>
    </alternativeName>
</protein>
<feature type="binding site" evidence="17">
    <location>
        <position position="69"/>
    </location>
    <ligand>
        <name>Mg(2+)</name>
        <dbReference type="ChEBI" id="CHEBI:18420"/>
        <label>1</label>
    </ligand>
</feature>
<accession>A0A0S4QKG4</accession>
<evidence type="ECO:0000256" key="5">
    <source>
        <dbReference type="ARBA" id="ARBA00011738"/>
    </source>
</evidence>
<dbReference type="GO" id="GO:0000287">
    <property type="term" value="F:magnesium ion binding"/>
    <property type="evidence" value="ECO:0007669"/>
    <property type="project" value="UniProtKB-UniRule"/>
</dbReference>
<dbReference type="InterPro" id="IPR048254">
    <property type="entry name" value="CDP_ALCOHOL_P_TRANSF_CS"/>
</dbReference>
<gene>
    <name evidence="20" type="ORF">Ga0074812_10640</name>
</gene>
<evidence type="ECO:0000256" key="7">
    <source>
        <dbReference type="ARBA" id="ARBA00022679"/>
    </source>
</evidence>
<feature type="transmembrane region" description="Helical" evidence="17">
    <location>
        <begin position="114"/>
        <end position="132"/>
    </location>
</feature>
<organism evidence="20 21">
    <name type="scientific">Parafrankia irregularis</name>
    <dbReference type="NCBI Taxonomy" id="795642"/>
    <lineage>
        <taxon>Bacteria</taxon>
        <taxon>Bacillati</taxon>
        <taxon>Actinomycetota</taxon>
        <taxon>Actinomycetes</taxon>
        <taxon>Frankiales</taxon>
        <taxon>Frankiaceae</taxon>
        <taxon>Parafrankia</taxon>
    </lineage>
</organism>
<keyword evidence="21" id="KW-1185">Reference proteome</keyword>
<keyword evidence="17" id="KW-0444">Lipid biosynthesis</keyword>
<evidence type="ECO:0000256" key="6">
    <source>
        <dbReference type="ARBA" id="ARBA00022475"/>
    </source>
</evidence>
<dbReference type="RefSeq" id="WP_091274843.1">
    <property type="nucleotide sequence ID" value="NZ_FAOZ01000006.1"/>
</dbReference>
<keyword evidence="8 17" id="KW-0812">Transmembrane</keyword>
<evidence type="ECO:0000256" key="17">
    <source>
        <dbReference type="HAMAP-Rule" id="MF_02241"/>
    </source>
</evidence>
<dbReference type="InterPro" id="IPR044268">
    <property type="entry name" value="PIP_synthase_PgsA1"/>
</dbReference>
<keyword evidence="10 17" id="KW-0460">Magnesium</keyword>
<evidence type="ECO:0000256" key="3">
    <source>
        <dbReference type="ARBA" id="ARBA00005189"/>
    </source>
</evidence>
<dbReference type="NCBIfam" id="NF045883">
    <property type="entry name" value="PIPSynth"/>
    <property type="match status" value="1"/>
</dbReference>
<evidence type="ECO:0000256" key="10">
    <source>
        <dbReference type="ARBA" id="ARBA00022842"/>
    </source>
</evidence>
<keyword evidence="7 17" id="KW-0808">Transferase</keyword>
<keyword evidence="6 17" id="KW-1003">Cell membrane</keyword>
<comment type="catalytic activity">
    <reaction evidence="16 17">
        <text>a CDP-1,2-diacyl-sn-glycerol + 1D-myo-inositol 3-phosphate = a 1,2-diacyl-sn-glycero-3-phospho-(1D-myo-inositol-3-phosphate) + CMP + H(+)</text>
        <dbReference type="Rhea" id="RHEA:60504"/>
        <dbReference type="ChEBI" id="CHEBI:15378"/>
        <dbReference type="ChEBI" id="CHEBI:58088"/>
        <dbReference type="ChEBI" id="CHEBI:58332"/>
        <dbReference type="ChEBI" id="CHEBI:58401"/>
        <dbReference type="ChEBI" id="CHEBI:60377"/>
    </reaction>
</comment>
<keyword evidence="17" id="KW-0443">Lipid metabolism</keyword>